<evidence type="ECO:0000256" key="1">
    <source>
        <dbReference type="SAM" id="Coils"/>
    </source>
</evidence>
<dbReference type="EMBL" id="JAVEPI010000001">
    <property type="protein sequence ID" value="KAK1444897.1"/>
    <property type="molecule type" value="Genomic_DNA"/>
</dbReference>
<keyword evidence="4" id="KW-1185">Reference proteome</keyword>
<evidence type="ECO:0000313" key="3">
    <source>
        <dbReference type="EMBL" id="KAK1444897.1"/>
    </source>
</evidence>
<keyword evidence="2" id="KW-0472">Membrane</keyword>
<feature type="coiled-coil region" evidence="1">
    <location>
        <begin position="65"/>
        <end position="92"/>
    </location>
</feature>
<keyword evidence="2" id="KW-1133">Transmembrane helix</keyword>
<keyword evidence="1" id="KW-0175">Coiled coil</keyword>
<gene>
    <name evidence="3" type="ORF">BgAZ_108030</name>
</gene>
<reference evidence="3" key="1">
    <citation type="submission" date="2023-08" db="EMBL/GenBank/DDBJ databases">
        <title>Draft sequence of the Babesia gibsoni genome.</title>
        <authorList>
            <person name="Yamagishi J.Y."/>
            <person name="Xuan X.X."/>
        </authorList>
    </citation>
    <scope>NUCLEOTIDE SEQUENCE</scope>
    <source>
        <strain evidence="3">Azabu</strain>
    </source>
</reference>
<evidence type="ECO:0000256" key="2">
    <source>
        <dbReference type="SAM" id="Phobius"/>
    </source>
</evidence>
<protein>
    <submittedName>
        <fullName evidence="3">Uncharacterized protein</fullName>
    </submittedName>
</protein>
<dbReference type="Proteomes" id="UP001230268">
    <property type="component" value="Unassembled WGS sequence"/>
</dbReference>
<feature type="transmembrane region" description="Helical" evidence="2">
    <location>
        <begin position="35"/>
        <end position="54"/>
    </location>
</feature>
<comment type="caution">
    <text evidence="3">The sequence shown here is derived from an EMBL/GenBank/DDBJ whole genome shotgun (WGS) entry which is preliminary data.</text>
</comment>
<organism evidence="3 4">
    <name type="scientific">Babesia gibsoni</name>
    <dbReference type="NCBI Taxonomy" id="33632"/>
    <lineage>
        <taxon>Eukaryota</taxon>
        <taxon>Sar</taxon>
        <taxon>Alveolata</taxon>
        <taxon>Apicomplexa</taxon>
        <taxon>Aconoidasida</taxon>
        <taxon>Piroplasmida</taxon>
        <taxon>Babesiidae</taxon>
        <taxon>Babesia</taxon>
    </lineage>
</organism>
<sequence>MSSVLQFLPWTHTRKYFPVSDEGGKRPLISSHLKANLIASGLFAWCIFALYMTYRVMRPEDYAWLDAERERIEAAKEKMKRIIELEKRAKAAK</sequence>
<accession>A0AAD8UUQ7</accession>
<keyword evidence="2" id="KW-0812">Transmembrane</keyword>
<proteinExistence type="predicted"/>
<name>A0AAD8UUQ7_BABGI</name>
<evidence type="ECO:0000313" key="4">
    <source>
        <dbReference type="Proteomes" id="UP001230268"/>
    </source>
</evidence>
<dbReference type="AlphaFoldDB" id="A0AAD8UUQ7"/>